<keyword evidence="7" id="KW-1185">Reference proteome</keyword>
<evidence type="ECO:0000259" key="5">
    <source>
        <dbReference type="Pfam" id="PF08240"/>
    </source>
</evidence>
<dbReference type="InterPro" id="IPR047109">
    <property type="entry name" value="CAD-like"/>
</dbReference>
<evidence type="ECO:0000313" key="6">
    <source>
        <dbReference type="EnsemblPlants" id="AET5Gv20499200.4"/>
    </source>
</evidence>
<proteinExistence type="predicted"/>
<evidence type="ECO:0000313" key="7">
    <source>
        <dbReference type="Proteomes" id="UP000015105"/>
    </source>
</evidence>
<dbReference type="EnsemblPlants" id="AET5Gv20499200.3">
    <property type="protein sequence ID" value="AET5Gv20499200.3"/>
    <property type="gene ID" value="AET5Gv20499200"/>
</dbReference>
<dbReference type="GO" id="GO:0016616">
    <property type="term" value="F:oxidoreductase activity, acting on the CH-OH group of donors, NAD or NADP as acceptor"/>
    <property type="evidence" value="ECO:0007669"/>
    <property type="project" value="InterPro"/>
</dbReference>
<name>A0A453KSH7_AEGTS</name>
<dbReference type="Gramene" id="AET5Gv20499200.3">
    <property type="protein sequence ID" value="AET5Gv20499200.3"/>
    <property type="gene ID" value="AET5Gv20499200"/>
</dbReference>
<evidence type="ECO:0000256" key="3">
    <source>
        <dbReference type="ARBA" id="ARBA00023002"/>
    </source>
</evidence>
<dbReference type="GO" id="GO:0046872">
    <property type="term" value="F:metal ion binding"/>
    <property type="evidence" value="ECO:0007669"/>
    <property type="project" value="UniProtKB-KW"/>
</dbReference>
<reference evidence="6" key="5">
    <citation type="journal article" date="2021" name="G3 (Bethesda)">
        <title>Aegilops tauschii genome assembly Aet v5.0 features greater sequence contiguity and improved annotation.</title>
        <authorList>
            <person name="Wang L."/>
            <person name="Zhu T."/>
            <person name="Rodriguez J.C."/>
            <person name="Deal K.R."/>
            <person name="Dubcovsky J."/>
            <person name="McGuire P.E."/>
            <person name="Lux T."/>
            <person name="Spannagl M."/>
            <person name="Mayer K.F.X."/>
            <person name="Baldrich P."/>
            <person name="Meyers B.C."/>
            <person name="Huo N."/>
            <person name="Gu Y.Q."/>
            <person name="Zhou H."/>
            <person name="Devos K.M."/>
            <person name="Bennetzen J.L."/>
            <person name="Unver T."/>
            <person name="Budak H."/>
            <person name="Gulick P.J."/>
            <person name="Galiba G."/>
            <person name="Kalapos B."/>
            <person name="Nelson D.R."/>
            <person name="Li P."/>
            <person name="You F.M."/>
            <person name="Luo M.C."/>
            <person name="Dvorak J."/>
        </authorList>
    </citation>
    <scope>NUCLEOTIDE SEQUENCE [LARGE SCALE GENOMIC DNA]</scope>
    <source>
        <strain evidence="6">cv. AL8/78</strain>
    </source>
</reference>
<dbReference type="EnsemblPlants" id="AET5Gv20499200.4">
    <property type="protein sequence ID" value="AET5Gv20499200.4"/>
    <property type="gene ID" value="AET5Gv20499200"/>
</dbReference>
<sequence length="195" mass="20915">MEKGTPAIGWAARDDSGLLSPYSFSRRVPKDDDVTIKVLFCGICHTDLHIAKNEWGNALYPIVPGWVHQPKHIDGLRLQWWINCYYRVAGAGMRSLASSPTSALASRASRPGTRWAWATSSTPAAPATPAARGTRTTAPHSCSPPTAWTTTAPPPRGGSPTCSSSTRITSSVSRRACLSPGRRRCSAPASRCTAR</sequence>
<dbReference type="Gramene" id="AET5Gv20499200.4">
    <property type="protein sequence ID" value="AET5Gv20499200.4"/>
    <property type="gene ID" value="AET5Gv20499200"/>
</dbReference>
<dbReference type="PANTHER" id="PTHR42683">
    <property type="entry name" value="ALDEHYDE REDUCTASE"/>
    <property type="match status" value="1"/>
</dbReference>
<feature type="compositionally biased region" description="Low complexity" evidence="4">
    <location>
        <begin position="115"/>
        <end position="151"/>
    </location>
</feature>
<dbReference type="InterPro" id="IPR011032">
    <property type="entry name" value="GroES-like_sf"/>
</dbReference>
<reference evidence="7" key="2">
    <citation type="journal article" date="2017" name="Nat. Plants">
        <title>The Aegilops tauschii genome reveals multiple impacts of transposons.</title>
        <authorList>
            <person name="Zhao G."/>
            <person name="Zou C."/>
            <person name="Li K."/>
            <person name="Wang K."/>
            <person name="Li T."/>
            <person name="Gao L."/>
            <person name="Zhang X."/>
            <person name="Wang H."/>
            <person name="Yang Z."/>
            <person name="Liu X."/>
            <person name="Jiang W."/>
            <person name="Mao L."/>
            <person name="Kong X."/>
            <person name="Jiao Y."/>
            <person name="Jia J."/>
        </authorList>
    </citation>
    <scope>NUCLEOTIDE SEQUENCE [LARGE SCALE GENOMIC DNA]</scope>
    <source>
        <strain evidence="7">cv. AL8/78</strain>
    </source>
</reference>
<keyword evidence="3" id="KW-0560">Oxidoreductase</keyword>
<evidence type="ECO:0000256" key="4">
    <source>
        <dbReference type="SAM" id="MobiDB-lite"/>
    </source>
</evidence>
<dbReference type="SUPFAM" id="SSF50129">
    <property type="entry name" value="GroES-like"/>
    <property type="match status" value="1"/>
</dbReference>
<accession>A0A453KSH7</accession>
<reference evidence="6" key="4">
    <citation type="submission" date="2019-03" db="UniProtKB">
        <authorList>
            <consortium name="EnsemblPlants"/>
        </authorList>
    </citation>
    <scope>IDENTIFICATION</scope>
</reference>
<dbReference type="AlphaFoldDB" id="A0A453KSH7"/>
<reference evidence="6" key="3">
    <citation type="journal article" date="2017" name="Nature">
        <title>Genome sequence of the progenitor of the wheat D genome Aegilops tauschii.</title>
        <authorList>
            <person name="Luo M.C."/>
            <person name="Gu Y.Q."/>
            <person name="Puiu D."/>
            <person name="Wang H."/>
            <person name="Twardziok S.O."/>
            <person name="Deal K.R."/>
            <person name="Huo N."/>
            <person name="Zhu T."/>
            <person name="Wang L."/>
            <person name="Wang Y."/>
            <person name="McGuire P.E."/>
            <person name="Liu S."/>
            <person name="Long H."/>
            <person name="Ramasamy R.K."/>
            <person name="Rodriguez J.C."/>
            <person name="Van S.L."/>
            <person name="Yuan L."/>
            <person name="Wang Z."/>
            <person name="Xia Z."/>
            <person name="Xiao L."/>
            <person name="Anderson O.D."/>
            <person name="Ouyang S."/>
            <person name="Liang Y."/>
            <person name="Zimin A.V."/>
            <person name="Pertea G."/>
            <person name="Qi P."/>
            <person name="Bennetzen J.L."/>
            <person name="Dai X."/>
            <person name="Dawson M.W."/>
            <person name="Muller H.G."/>
            <person name="Kugler K."/>
            <person name="Rivarola-Duarte L."/>
            <person name="Spannagl M."/>
            <person name="Mayer K.F.X."/>
            <person name="Lu F.H."/>
            <person name="Bevan M.W."/>
            <person name="Leroy P."/>
            <person name="Li P."/>
            <person name="You F.M."/>
            <person name="Sun Q."/>
            <person name="Liu Z."/>
            <person name="Lyons E."/>
            <person name="Wicker T."/>
            <person name="Salzberg S.L."/>
            <person name="Devos K.M."/>
            <person name="Dvorak J."/>
        </authorList>
    </citation>
    <scope>NUCLEOTIDE SEQUENCE [LARGE SCALE GENOMIC DNA]</scope>
    <source>
        <strain evidence="6">cv. AL8/78</strain>
    </source>
</reference>
<dbReference type="InterPro" id="IPR013154">
    <property type="entry name" value="ADH-like_N"/>
</dbReference>
<dbReference type="Gene3D" id="3.90.180.10">
    <property type="entry name" value="Medium-chain alcohol dehydrogenases, catalytic domain"/>
    <property type="match status" value="1"/>
</dbReference>
<feature type="region of interest" description="Disordered" evidence="4">
    <location>
        <begin position="115"/>
        <end position="167"/>
    </location>
</feature>
<organism evidence="6 7">
    <name type="scientific">Aegilops tauschii subsp. strangulata</name>
    <name type="common">Goatgrass</name>
    <dbReference type="NCBI Taxonomy" id="200361"/>
    <lineage>
        <taxon>Eukaryota</taxon>
        <taxon>Viridiplantae</taxon>
        <taxon>Streptophyta</taxon>
        <taxon>Embryophyta</taxon>
        <taxon>Tracheophyta</taxon>
        <taxon>Spermatophyta</taxon>
        <taxon>Magnoliopsida</taxon>
        <taxon>Liliopsida</taxon>
        <taxon>Poales</taxon>
        <taxon>Poaceae</taxon>
        <taxon>BOP clade</taxon>
        <taxon>Pooideae</taxon>
        <taxon>Triticodae</taxon>
        <taxon>Triticeae</taxon>
        <taxon>Triticinae</taxon>
        <taxon>Aegilops</taxon>
    </lineage>
</organism>
<feature type="domain" description="Alcohol dehydrogenase-like N-terminal" evidence="5">
    <location>
        <begin position="31"/>
        <end position="66"/>
    </location>
</feature>
<evidence type="ECO:0000256" key="1">
    <source>
        <dbReference type="ARBA" id="ARBA00022723"/>
    </source>
</evidence>
<dbReference type="Pfam" id="PF08240">
    <property type="entry name" value="ADH_N"/>
    <property type="match status" value="1"/>
</dbReference>
<reference evidence="7" key="1">
    <citation type="journal article" date="2014" name="Science">
        <title>Ancient hybridizations among the ancestral genomes of bread wheat.</title>
        <authorList>
            <consortium name="International Wheat Genome Sequencing Consortium,"/>
            <person name="Marcussen T."/>
            <person name="Sandve S.R."/>
            <person name="Heier L."/>
            <person name="Spannagl M."/>
            <person name="Pfeifer M."/>
            <person name="Jakobsen K.S."/>
            <person name="Wulff B.B."/>
            <person name="Steuernagel B."/>
            <person name="Mayer K.F."/>
            <person name="Olsen O.A."/>
        </authorList>
    </citation>
    <scope>NUCLEOTIDE SEQUENCE [LARGE SCALE GENOMIC DNA]</scope>
    <source>
        <strain evidence="7">cv. AL8/78</strain>
    </source>
</reference>
<keyword evidence="2" id="KW-0862">Zinc</keyword>
<dbReference type="Proteomes" id="UP000015105">
    <property type="component" value="Chromosome 5D"/>
</dbReference>
<protein>
    <recommendedName>
        <fullName evidence="5">Alcohol dehydrogenase-like N-terminal domain-containing protein</fullName>
    </recommendedName>
</protein>
<evidence type="ECO:0000256" key="2">
    <source>
        <dbReference type="ARBA" id="ARBA00022833"/>
    </source>
</evidence>
<keyword evidence="1" id="KW-0479">Metal-binding</keyword>